<protein>
    <submittedName>
        <fullName evidence="1">DUF4837 family protein</fullName>
    </submittedName>
</protein>
<dbReference type="InterPro" id="IPR032286">
    <property type="entry name" value="DUF4837"/>
</dbReference>
<keyword evidence="2" id="KW-1185">Reference proteome</keyword>
<dbReference type="EMBL" id="JBAWKB010000001">
    <property type="protein sequence ID" value="MFH6770601.1"/>
    <property type="molecule type" value="Genomic_DNA"/>
</dbReference>
<name>A0ABW7MUU4_9FLAO</name>
<evidence type="ECO:0000313" key="2">
    <source>
        <dbReference type="Proteomes" id="UP001610100"/>
    </source>
</evidence>
<reference evidence="1 2" key="1">
    <citation type="submission" date="2024-02" db="EMBL/GenBank/DDBJ databases">
        <title>A Gaetbulibacter species isolated from tidal flats and genomic insights of their niches.</title>
        <authorList>
            <person name="Ye Y."/>
        </authorList>
    </citation>
    <scope>NUCLEOTIDE SEQUENCE [LARGE SCALE GENOMIC DNA]</scope>
    <source>
        <strain evidence="1 2">KYW382</strain>
    </source>
</reference>
<evidence type="ECO:0000313" key="1">
    <source>
        <dbReference type="EMBL" id="MFH6770601.1"/>
    </source>
</evidence>
<dbReference type="PROSITE" id="PS51257">
    <property type="entry name" value="PROKAR_LIPOPROTEIN"/>
    <property type="match status" value="1"/>
</dbReference>
<dbReference type="RefSeq" id="WP_344738948.1">
    <property type="nucleotide sequence ID" value="NZ_BAABAY010000001.1"/>
</dbReference>
<organism evidence="1 2">
    <name type="scientific">Gaetbulibacter aestuarii</name>
    <dbReference type="NCBI Taxonomy" id="1502358"/>
    <lineage>
        <taxon>Bacteria</taxon>
        <taxon>Pseudomonadati</taxon>
        <taxon>Bacteroidota</taxon>
        <taxon>Flavobacteriia</taxon>
        <taxon>Flavobacteriales</taxon>
        <taxon>Flavobacteriaceae</taxon>
        <taxon>Gaetbulibacter</taxon>
    </lineage>
</organism>
<proteinExistence type="predicted"/>
<gene>
    <name evidence="1" type="ORF">V8G58_01545</name>
</gene>
<dbReference type="Pfam" id="PF16125">
    <property type="entry name" value="DUF4837"/>
    <property type="match status" value="1"/>
</dbReference>
<dbReference type="Proteomes" id="UP001610100">
    <property type="component" value="Unassembled WGS sequence"/>
</dbReference>
<accession>A0ABW7MUU4</accession>
<comment type="caution">
    <text evidence="1">The sequence shown here is derived from an EMBL/GenBank/DDBJ whole genome shotgun (WGS) entry which is preliminary data.</text>
</comment>
<sequence length="329" mass="37009">MIIKNILSVALICVFIVSCNGKKTSQKTTLLDSTGNINHVSVVISNDLWNGSVGDAVRNVLATPIYGLPQDEPMFTIAHIPPSVFSGFVTKNRTILIIELGKDAAVTVKDNVYAQPQKVITVSGKSKETIIEALQMNKDEIIRLFRNEEIAERQRQMNLSLHSTITLQDSLDITVDFPSIYKLIKEDGDFFWYSKDIASSSGSMHLMFYDIPYDAVKKNDSTINQIIKIRDSVGKVEVPGRLEGSYMGTENAYTPFHDKTEIDGKFAYETKGLWDLKNAFMAGPFLNYTIEDKKNNRWVVAEGFVFSPSVDKRNYMLEVEAILKTLKIK</sequence>